<dbReference type="EMBL" id="KN848549">
    <property type="protein sequence ID" value="KIR82776.1"/>
    <property type="molecule type" value="Genomic_DNA"/>
</dbReference>
<keyword evidence="3" id="KW-1185">Reference proteome</keyword>
<sequence length="120" mass="12769">MTGFGRFPSKTSPLLLASPHSKLSISFTASKSSRLPSNPPSSSPSGDSIRPASEIATTAMFQFDRTALWPRSAVGVKSMMDCAVLAIAGLSAKYHQISQVKDLVVELEIPCVSQDEDGQL</sequence>
<reference evidence="2 3" key="1">
    <citation type="submission" date="2015-01" db="EMBL/GenBank/DDBJ databases">
        <title>The Genome Sequence of Cryptococcus gattii EJB2.</title>
        <authorList>
            <consortium name="The Broad Institute Genomics Platform"/>
            <person name="Cuomo C."/>
            <person name="Litvintseva A."/>
            <person name="Chen Y."/>
            <person name="Heitman J."/>
            <person name="Sun S."/>
            <person name="Springer D."/>
            <person name="Dromer F."/>
            <person name="Young S."/>
            <person name="Zeng Q."/>
            <person name="Gargeya S."/>
            <person name="Abouelleil A."/>
            <person name="Alvarado L."/>
            <person name="Chapman S.B."/>
            <person name="Gainer-Dewar J."/>
            <person name="Goldberg J."/>
            <person name="Griggs A."/>
            <person name="Gujja S."/>
            <person name="Hansen M."/>
            <person name="Howarth C."/>
            <person name="Imamovic A."/>
            <person name="Larimer J."/>
            <person name="Murphy C."/>
            <person name="Naylor J."/>
            <person name="Pearson M."/>
            <person name="Priest M."/>
            <person name="Roberts A."/>
            <person name="Saif S."/>
            <person name="Shea T."/>
            <person name="Sykes S."/>
            <person name="Wortman J."/>
            <person name="Nusbaum C."/>
            <person name="Birren B."/>
        </authorList>
    </citation>
    <scope>NUCLEOTIDE SEQUENCE [LARGE SCALE GENOMIC DNA]</scope>
    <source>
        <strain evidence="2 3">EJB2</strain>
    </source>
</reference>
<gene>
    <name evidence="2" type="ORF">I306_00041</name>
</gene>
<evidence type="ECO:0000256" key="1">
    <source>
        <dbReference type="SAM" id="MobiDB-lite"/>
    </source>
</evidence>
<protein>
    <submittedName>
        <fullName evidence="2">Uncharacterized protein</fullName>
    </submittedName>
</protein>
<name>A0ABR5C4I0_9TREE</name>
<evidence type="ECO:0000313" key="2">
    <source>
        <dbReference type="EMBL" id="KIR82776.1"/>
    </source>
</evidence>
<evidence type="ECO:0000313" key="3">
    <source>
        <dbReference type="Proteomes" id="UP000054272"/>
    </source>
</evidence>
<organism evidence="2 3">
    <name type="scientific">Cryptococcus gattii EJB2</name>
    <dbReference type="NCBI Taxonomy" id="1296103"/>
    <lineage>
        <taxon>Eukaryota</taxon>
        <taxon>Fungi</taxon>
        <taxon>Dikarya</taxon>
        <taxon>Basidiomycota</taxon>
        <taxon>Agaricomycotina</taxon>
        <taxon>Tremellomycetes</taxon>
        <taxon>Tremellales</taxon>
        <taxon>Cryptococcaceae</taxon>
        <taxon>Cryptococcus</taxon>
        <taxon>Cryptococcus gattii species complex</taxon>
    </lineage>
</organism>
<dbReference type="Proteomes" id="UP000054272">
    <property type="component" value="Unassembled WGS sequence"/>
</dbReference>
<feature type="region of interest" description="Disordered" evidence="1">
    <location>
        <begin position="29"/>
        <end position="51"/>
    </location>
</feature>
<proteinExistence type="predicted"/>
<accession>A0ABR5C4I0</accession>